<dbReference type="Pfam" id="PF00431">
    <property type="entry name" value="CUB"/>
    <property type="match status" value="2"/>
</dbReference>
<keyword evidence="6 18" id="KW-0732">Signal</keyword>
<comment type="caution">
    <text evidence="22">The sequence shown here is derived from an EMBL/GenBank/DDBJ whole genome shotgun (WGS) entry which is preliminary data.</text>
</comment>
<dbReference type="InterPro" id="IPR036772">
    <property type="entry name" value="SRCR-like_dom_sf"/>
</dbReference>
<dbReference type="InterPro" id="IPR017977">
    <property type="entry name" value="ZP_dom_CS"/>
</dbReference>
<keyword evidence="7" id="KW-0677">Repeat</keyword>
<dbReference type="FunFam" id="3.10.250.10:FF:000003">
    <property type="entry name" value="Deleted in malignant brain tumors 1"/>
    <property type="match status" value="2"/>
</dbReference>
<dbReference type="PRINTS" id="PR00258">
    <property type="entry name" value="SPERACTRCPTR"/>
</dbReference>
<dbReference type="InterPro" id="IPR001507">
    <property type="entry name" value="ZP_dom"/>
</dbReference>
<proteinExistence type="inferred from homology"/>
<evidence type="ECO:0000256" key="17">
    <source>
        <dbReference type="SAM" id="MobiDB-lite"/>
    </source>
</evidence>
<evidence type="ECO:0000256" key="16">
    <source>
        <dbReference type="PROSITE-ProRule" id="PRU00196"/>
    </source>
</evidence>
<gene>
    <name evidence="22" type="ORF">NXF25_011516</name>
</gene>
<evidence type="ECO:0000256" key="10">
    <source>
        <dbReference type="ARBA" id="ARBA00023157"/>
    </source>
</evidence>
<comment type="subcellular location">
    <subcellularLocation>
        <location evidence="1">Secreted</location>
    </subcellularLocation>
</comment>
<feature type="disulfide bond" evidence="16">
    <location>
        <begin position="255"/>
        <end position="265"/>
    </location>
</feature>
<dbReference type="PROSITE" id="PS00682">
    <property type="entry name" value="ZP_1"/>
    <property type="match status" value="1"/>
</dbReference>
<dbReference type="GO" id="GO:0045217">
    <property type="term" value="P:cell-cell junction maintenance"/>
    <property type="evidence" value="ECO:0007669"/>
    <property type="project" value="TreeGrafter"/>
</dbReference>
<feature type="domain" description="SRCR" evidence="20">
    <location>
        <begin position="186"/>
        <end position="286"/>
    </location>
</feature>
<reference evidence="22 23" key="1">
    <citation type="journal article" date="2024" name="Proc. Natl. Acad. Sci. U.S.A.">
        <title>The genetic regulatory architecture and epigenomic basis for age-related changes in rattlesnake venom.</title>
        <authorList>
            <person name="Hogan M.P."/>
            <person name="Holding M.L."/>
            <person name="Nystrom G.S."/>
            <person name="Colston T.J."/>
            <person name="Bartlett D.A."/>
            <person name="Mason A.J."/>
            <person name="Ellsworth S.A."/>
            <person name="Rautsaw R.M."/>
            <person name="Lawrence K.C."/>
            <person name="Strickland J.L."/>
            <person name="He B."/>
            <person name="Fraser P."/>
            <person name="Margres M.J."/>
            <person name="Gilbert D.M."/>
            <person name="Gibbs H.L."/>
            <person name="Parkinson C.L."/>
            <person name="Rokyta D.R."/>
        </authorList>
    </citation>
    <scope>NUCLEOTIDE SEQUENCE [LARGE SCALE GENOMIC DNA]</scope>
    <source>
        <strain evidence="22">DRR0105</strain>
    </source>
</reference>
<dbReference type="GO" id="GO:0015031">
    <property type="term" value="P:protein transport"/>
    <property type="evidence" value="ECO:0007669"/>
    <property type="project" value="UniProtKB-KW"/>
</dbReference>
<keyword evidence="5" id="KW-0964">Secreted</keyword>
<evidence type="ECO:0000256" key="6">
    <source>
        <dbReference type="ARBA" id="ARBA00022729"/>
    </source>
</evidence>
<evidence type="ECO:0000256" key="1">
    <source>
        <dbReference type="ARBA" id="ARBA00004613"/>
    </source>
</evidence>
<dbReference type="InterPro" id="IPR053243">
    <property type="entry name" value="SJ_maturation_regulator"/>
</dbReference>
<evidence type="ECO:0000256" key="12">
    <source>
        <dbReference type="ARBA" id="ARBA00030560"/>
    </source>
</evidence>
<dbReference type="SMART" id="SM00241">
    <property type="entry name" value="ZP"/>
    <property type="match status" value="1"/>
</dbReference>
<comment type="similarity">
    <text evidence="2">Belongs to the DMBT1 family.</text>
</comment>
<dbReference type="PROSITE" id="PS51034">
    <property type="entry name" value="ZP_2"/>
    <property type="match status" value="1"/>
</dbReference>
<evidence type="ECO:0000256" key="7">
    <source>
        <dbReference type="ARBA" id="ARBA00022737"/>
    </source>
</evidence>
<dbReference type="InterPro" id="IPR055355">
    <property type="entry name" value="ZP-C"/>
</dbReference>
<evidence type="ECO:0000256" key="8">
    <source>
        <dbReference type="ARBA" id="ARBA00022782"/>
    </source>
</evidence>
<feature type="compositionally biased region" description="Low complexity" evidence="17">
    <location>
        <begin position="169"/>
        <end position="178"/>
    </location>
</feature>
<evidence type="ECO:0000256" key="13">
    <source>
        <dbReference type="ARBA" id="ARBA00047197"/>
    </source>
</evidence>
<feature type="disulfide bond" evidence="16">
    <location>
        <begin position="224"/>
        <end position="285"/>
    </location>
</feature>
<feature type="disulfide bond" evidence="16">
    <location>
        <begin position="211"/>
        <end position="275"/>
    </location>
</feature>
<keyword evidence="8" id="KW-0221">Differentiation</keyword>
<dbReference type="SUPFAM" id="SSF56487">
    <property type="entry name" value="SRCR-like"/>
    <property type="match status" value="2"/>
</dbReference>
<comment type="caution">
    <text evidence="15">Lacks conserved residue(s) required for the propagation of feature annotation.</text>
</comment>
<dbReference type="EMBL" id="JAOTOJ010000005">
    <property type="protein sequence ID" value="KAK9400802.1"/>
    <property type="molecule type" value="Genomic_DNA"/>
</dbReference>
<dbReference type="Gene3D" id="3.10.250.10">
    <property type="entry name" value="SRCR-like domain"/>
    <property type="match status" value="2"/>
</dbReference>
<organism evidence="22 23">
    <name type="scientific">Crotalus adamanteus</name>
    <name type="common">Eastern diamondback rattlesnake</name>
    <dbReference type="NCBI Taxonomy" id="8729"/>
    <lineage>
        <taxon>Eukaryota</taxon>
        <taxon>Metazoa</taxon>
        <taxon>Chordata</taxon>
        <taxon>Craniata</taxon>
        <taxon>Vertebrata</taxon>
        <taxon>Euteleostomi</taxon>
        <taxon>Lepidosauria</taxon>
        <taxon>Squamata</taxon>
        <taxon>Bifurcata</taxon>
        <taxon>Unidentata</taxon>
        <taxon>Episquamata</taxon>
        <taxon>Toxicofera</taxon>
        <taxon>Serpentes</taxon>
        <taxon>Colubroidea</taxon>
        <taxon>Viperidae</taxon>
        <taxon>Crotalinae</taxon>
        <taxon>Crotalus</taxon>
    </lineage>
</organism>
<evidence type="ECO:0000256" key="3">
    <source>
        <dbReference type="ARBA" id="ARBA00022448"/>
    </source>
</evidence>
<evidence type="ECO:0000256" key="9">
    <source>
        <dbReference type="ARBA" id="ARBA00022927"/>
    </source>
</evidence>
<dbReference type="GO" id="GO:0016020">
    <property type="term" value="C:membrane"/>
    <property type="evidence" value="ECO:0007669"/>
    <property type="project" value="InterPro"/>
</dbReference>
<feature type="domain" description="CUB" evidence="19">
    <location>
        <begin position="421"/>
        <end position="529"/>
    </location>
</feature>
<dbReference type="PROSITE" id="PS01180">
    <property type="entry name" value="CUB"/>
    <property type="match status" value="2"/>
</dbReference>
<feature type="region of interest" description="Disordered" evidence="17">
    <location>
        <begin position="156"/>
        <end position="179"/>
    </location>
</feature>
<feature type="chain" id="PRO_5043351304" description="Scavenger receptor cysteine-rich domain-containing protein DMBT1" evidence="18">
    <location>
        <begin position="22"/>
        <end position="825"/>
    </location>
</feature>
<dbReference type="PANTHER" id="PTHR47653">
    <property type="entry name" value="PROTEIN BARK BEETLE"/>
    <property type="match status" value="1"/>
</dbReference>
<name>A0AAW1BG63_CROAD</name>
<dbReference type="GO" id="GO:0005576">
    <property type="term" value="C:extracellular region"/>
    <property type="evidence" value="ECO:0007669"/>
    <property type="project" value="UniProtKB-SubCell"/>
</dbReference>
<evidence type="ECO:0000256" key="2">
    <source>
        <dbReference type="ARBA" id="ARBA00009931"/>
    </source>
</evidence>
<dbReference type="InterPro" id="IPR055356">
    <property type="entry name" value="ZP-N"/>
</dbReference>
<dbReference type="FunFam" id="2.60.40.4100:FF:000005">
    <property type="entry name" value="Deleted in malignant brain tumors 1"/>
    <property type="match status" value="1"/>
</dbReference>
<dbReference type="Gene3D" id="2.60.40.4100">
    <property type="entry name" value="Zona pellucida, ZP-C domain"/>
    <property type="match status" value="1"/>
</dbReference>
<dbReference type="InterPro" id="IPR042235">
    <property type="entry name" value="ZP-C_dom"/>
</dbReference>
<protein>
    <recommendedName>
        <fullName evidence="13">Scavenger receptor cysteine-rich domain-containing protein DMBT1</fullName>
    </recommendedName>
    <alternativeName>
        <fullName evidence="14">Deleted in malignant brain tumors 1 protein</fullName>
    </alternativeName>
    <alternativeName>
        <fullName evidence="12">Hensin</fullName>
    </alternativeName>
</protein>
<dbReference type="Pfam" id="PF00530">
    <property type="entry name" value="SRCR"/>
    <property type="match status" value="2"/>
</dbReference>
<keyword evidence="3" id="KW-0813">Transport</keyword>
<evidence type="ECO:0000256" key="15">
    <source>
        <dbReference type="PROSITE-ProRule" id="PRU00059"/>
    </source>
</evidence>
<evidence type="ECO:0000256" key="14">
    <source>
        <dbReference type="ARBA" id="ARBA00047200"/>
    </source>
</evidence>
<keyword evidence="11" id="KW-0325">Glycoprotein</keyword>
<dbReference type="PANTHER" id="PTHR47653:SF1">
    <property type="entry name" value="DELETED IN MALIGNANT BRAIN TUMORS 1 PROTEIN"/>
    <property type="match status" value="1"/>
</dbReference>
<evidence type="ECO:0000313" key="23">
    <source>
        <dbReference type="Proteomes" id="UP001474421"/>
    </source>
</evidence>
<dbReference type="Pfam" id="PF23344">
    <property type="entry name" value="ZP-N"/>
    <property type="match status" value="1"/>
</dbReference>
<dbReference type="PROSITE" id="PS00420">
    <property type="entry name" value="SRCR_1"/>
    <property type="match status" value="1"/>
</dbReference>
<feature type="disulfide bond" evidence="16">
    <location>
        <begin position="328"/>
        <end position="392"/>
    </location>
</feature>
<dbReference type="SUPFAM" id="SSF49854">
    <property type="entry name" value="Spermadhesin, CUB domain"/>
    <property type="match status" value="2"/>
</dbReference>
<feature type="disulfide bond" evidence="16">
    <location>
        <begin position="372"/>
        <end position="382"/>
    </location>
</feature>
<dbReference type="SMART" id="SM00042">
    <property type="entry name" value="CUB"/>
    <property type="match status" value="2"/>
</dbReference>
<evidence type="ECO:0000259" key="19">
    <source>
        <dbReference type="PROSITE" id="PS01180"/>
    </source>
</evidence>
<dbReference type="Proteomes" id="UP001474421">
    <property type="component" value="Unassembled WGS sequence"/>
</dbReference>
<evidence type="ECO:0000256" key="18">
    <source>
        <dbReference type="SAM" id="SignalP"/>
    </source>
</evidence>
<dbReference type="InterPro" id="IPR035914">
    <property type="entry name" value="Sperma_CUB_dom_sf"/>
</dbReference>
<dbReference type="Pfam" id="PF00100">
    <property type="entry name" value="Zona_pellucida"/>
    <property type="match status" value="1"/>
</dbReference>
<feature type="domain" description="ZP" evidence="21">
    <location>
        <begin position="548"/>
        <end position="795"/>
    </location>
</feature>
<evidence type="ECO:0000313" key="22">
    <source>
        <dbReference type="EMBL" id="KAK9400802.1"/>
    </source>
</evidence>
<evidence type="ECO:0000256" key="5">
    <source>
        <dbReference type="ARBA" id="ARBA00022525"/>
    </source>
</evidence>
<evidence type="ECO:0000259" key="21">
    <source>
        <dbReference type="PROSITE" id="PS51034"/>
    </source>
</evidence>
<dbReference type="CDD" id="cd00041">
    <property type="entry name" value="CUB"/>
    <property type="match status" value="2"/>
</dbReference>
<accession>A0AAW1BG63</accession>
<dbReference type="AlphaFoldDB" id="A0AAW1BG63"/>
<keyword evidence="9" id="KW-0653">Protein transport</keyword>
<dbReference type="SMART" id="SM00202">
    <property type="entry name" value="SR"/>
    <property type="match status" value="2"/>
</dbReference>
<feature type="signal peptide" evidence="18">
    <location>
        <begin position="1"/>
        <end position="21"/>
    </location>
</feature>
<feature type="domain" description="CUB" evidence="19">
    <location>
        <begin position="38"/>
        <end position="143"/>
    </location>
</feature>
<evidence type="ECO:0000256" key="11">
    <source>
        <dbReference type="ARBA" id="ARBA00023180"/>
    </source>
</evidence>
<evidence type="ECO:0000259" key="20">
    <source>
        <dbReference type="PROSITE" id="PS50287"/>
    </source>
</evidence>
<keyword evidence="10 16" id="KW-1015">Disulfide bond</keyword>
<sequence>MDHTLIFLWVLLFSATASTESGVTPMPSELSATTEAGCGGMFSDAHGSFFGPYYLGGNRNKKCVWTIYSPEHYPIRLTLNYINLDCATEHIAVYNGEPYRSTLLRKICEGEATLYSYSGMMTLVVYRHSDTIGQGFVAFYDVGVAFTTPLPTVELTTHPEETSAPPTPAQSTPKTTTPEVVPAKSIRLVNGENSCEGRVEILHNGLWGTICDDSWDLKDAKVVCRQLNCGSAITAHGSAFFGQGSGNITLDDVNCRGNEDRLEECSHGGWYRHNCNHGEDAGVRCSGHTTAIPEPEIPANESVRLVNGKKSCEGRVEVSRNGFWGTVCDDSWDLKDATVVCKQLGCGRAIRAYGRAYFGQGSGNITMDDVNCRGTENRLEECTHKGWYRHNCNHGEDAGVMCSGYSTPAPPVITTTPANQCGGQFTNAYGSFSGPYYSGSHTNETCVWIIHVRPLERINFKFKSINLDCDKEYIEIYDGLRYSSSPIGRTCSAAYLNYTFSSTSNIMTIVLHRDSDYSGNGFLAHYYSVPAESTLTTPTTAPKATRLLCSDGQMSAWISIPFLHSVGYNASQVYLNSPDRACSAQIRGDYVYFNIPFYGCNTEIRTKNNDTIIYYNVIKTINSDYIITRKKNFQFHVLCEMKQNTIVETMFIAHNAIDLTERKIGHYNVSLAFYSSLSFSHRIVGSPYYVSLNQNLYLQATLHSSDPNVILFLDTCVASPDSNDFRTLTYDLIRSGCARDSTYRSLSSPRNNIVRFKFNSFKFLNEHNSVYLQCKLVVCRLDDHSSRCYQGCLMRKKRGVDEAQEKINVVVGPLKLLKDKNQIQK</sequence>
<feature type="disulfide bond" evidence="16">
    <location>
        <begin position="341"/>
        <end position="402"/>
    </location>
</feature>
<dbReference type="Gene3D" id="2.60.120.290">
    <property type="entry name" value="Spermadhesin, CUB domain"/>
    <property type="match status" value="2"/>
</dbReference>
<dbReference type="PROSITE" id="PS50287">
    <property type="entry name" value="SRCR_2"/>
    <property type="match status" value="2"/>
</dbReference>
<dbReference type="Gene3D" id="2.60.40.3210">
    <property type="entry name" value="Zona pellucida, ZP-N domain"/>
    <property type="match status" value="1"/>
</dbReference>
<feature type="domain" description="SRCR" evidence="20">
    <location>
        <begin position="303"/>
        <end position="403"/>
    </location>
</feature>
<keyword evidence="4" id="KW-0217">Developmental protein</keyword>
<dbReference type="GO" id="GO:0030154">
    <property type="term" value="P:cell differentiation"/>
    <property type="evidence" value="ECO:0007669"/>
    <property type="project" value="UniProtKB-KW"/>
</dbReference>
<evidence type="ECO:0000256" key="4">
    <source>
        <dbReference type="ARBA" id="ARBA00022473"/>
    </source>
</evidence>
<keyword evidence="23" id="KW-1185">Reference proteome</keyword>
<dbReference type="InterPro" id="IPR000859">
    <property type="entry name" value="CUB_dom"/>
</dbReference>
<dbReference type="InterPro" id="IPR001190">
    <property type="entry name" value="SRCR"/>
</dbReference>